<protein>
    <submittedName>
        <fullName evidence="4">Uncharacterized protein</fullName>
    </submittedName>
</protein>
<dbReference type="PROSITE" id="PS50088">
    <property type="entry name" value="ANK_REPEAT"/>
    <property type="match status" value="2"/>
</dbReference>
<dbReference type="OrthoDB" id="4772757at2759"/>
<dbReference type="PROSITE" id="PS50297">
    <property type="entry name" value="ANK_REP_REGION"/>
    <property type="match status" value="1"/>
</dbReference>
<dbReference type="EMBL" id="KI968841">
    <property type="protein sequence ID" value="EUN21610.1"/>
    <property type="molecule type" value="Genomic_DNA"/>
</dbReference>
<organism evidence="4 5">
    <name type="scientific">Bipolaris victoriae (strain FI3)</name>
    <name type="common">Victoria blight of oats agent</name>
    <name type="synonym">Cochliobolus victoriae</name>
    <dbReference type="NCBI Taxonomy" id="930091"/>
    <lineage>
        <taxon>Eukaryota</taxon>
        <taxon>Fungi</taxon>
        <taxon>Dikarya</taxon>
        <taxon>Ascomycota</taxon>
        <taxon>Pezizomycotina</taxon>
        <taxon>Dothideomycetes</taxon>
        <taxon>Pleosporomycetidae</taxon>
        <taxon>Pleosporales</taxon>
        <taxon>Pleosporineae</taxon>
        <taxon>Pleosporaceae</taxon>
        <taxon>Bipolaris</taxon>
    </lineage>
</organism>
<dbReference type="Gene3D" id="1.25.40.20">
    <property type="entry name" value="Ankyrin repeat-containing domain"/>
    <property type="match status" value="1"/>
</dbReference>
<dbReference type="InterPro" id="IPR002110">
    <property type="entry name" value="Ankyrin_rpt"/>
</dbReference>
<dbReference type="GeneID" id="26250387"/>
<gene>
    <name evidence="4" type="ORF">COCVIDRAFT_113609</name>
</gene>
<dbReference type="InterPro" id="IPR036770">
    <property type="entry name" value="Ankyrin_rpt-contain_sf"/>
</dbReference>
<reference evidence="4 5" key="1">
    <citation type="journal article" date="2013" name="PLoS Genet.">
        <title>Comparative genome structure, secondary metabolite, and effector coding capacity across Cochliobolus pathogens.</title>
        <authorList>
            <person name="Condon B.J."/>
            <person name="Leng Y."/>
            <person name="Wu D."/>
            <person name="Bushley K.E."/>
            <person name="Ohm R.A."/>
            <person name="Otillar R."/>
            <person name="Martin J."/>
            <person name="Schackwitz W."/>
            <person name="Grimwood J."/>
            <person name="MohdZainudin N."/>
            <person name="Xue C."/>
            <person name="Wang R."/>
            <person name="Manning V.A."/>
            <person name="Dhillon B."/>
            <person name="Tu Z.J."/>
            <person name="Steffenson B.J."/>
            <person name="Salamov A."/>
            <person name="Sun H."/>
            <person name="Lowry S."/>
            <person name="LaButti K."/>
            <person name="Han J."/>
            <person name="Copeland A."/>
            <person name="Lindquist E."/>
            <person name="Barry K."/>
            <person name="Schmutz J."/>
            <person name="Baker S.E."/>
            <person name="Ciuffetti L.M."/>
            <person name="Grigoriev I.V."/>
            <person name="Zhong S."/>
            <person name="Turgeon B.G."/>
        </authorList>
    </citation>
    <scope>NUCLEOTIDE SEQUENCE [LARGE SCALE GENOMIC DNA]</scope>
    <source>
        <strain evidence="4 5">FI3</strain>
    </source>
</reference>
<keyword evidence="1" id="KW-0677">Repeat</keyword>
<dbReference type="SMART" id="SM00248">
    <property type="entry name" value="ANK"/>
    <property type="match status" value="2"/>
</dbReference>
<evidence type="ECO:0000256" key="2">
    <source>
        <dbReference type="ARBA" id="ARBA00023043"/>
    </source>
</evidence>
<keyword evidence="2 3" id="KW-0040">ANK repeat</keyword>
<dbReference type="Pfam" id="PF12796">
    <property type="entry name" value="Ank_2"/>
    <property type="match status" value="1"/>
</dbReference>
<dbReference type="HOGENOM" id="CLU_000134_45_11_1"/>
<evidence type="ECO:0000256" key="3">
    <source>
        <dbReference type="PROSITE-ProRule" id="PRU00023"/>
    </source>
</evidence>
<accession>W7E6K9</accession>
<dbReference type="AlphaFoldDB" id="W7E6K9"/>
<proteinExistence type="predicted"/>
<keyword evidence="5" id="KW-1185">Reference proteome</keyword>
<dbReference type="RefSeq" id="XP_014551184.1">
    <property type="nucleotide sequence ID" value="XM_014695698.1"/>
</dbReference>
<feature type="repeat" description="ANK" evidence="3">
    <location>
        <begin position="1"/>
        <end position="17"/>
    </location>
</feature>
<sequence length="82" mass="8812">MVTLLLDRGADVNAQDMRGNNNALYTASDRGHKEIVTLLLDRGADVNAYCGVYGNALQAALDRGHQEVATLLLSRGALRVSK</sequence>
<feature type="repeat" description="ANK" evidence="3">
    <location>
        <begin position="19"/>
        <end position="51"/>
    </location>
</feature>
<dbReference type="Proteomes" id="UP000054337">
    <property type="component" value="Unassembled WGS sequence"/>
</dbReference>
<name>W7E6K9_BIPV3</name>
<evidence type="ECO:0000313" key="5">
    <source>
        <dbReference type="Proteomes" id="UP000054337"/>
    </source>
</evidence>
<evidence type="ECO:0000256" key="1">
    <source>
        <dbReference type="ARBA" id="ARBA00022737"/>
    </source>
</evidence>
<dbReference type="PANTHER" id="PTHR24171">
    <property type="entry name" value="ANKYRIN REPEAT DOMAIN-CONTAINING PROTEIN 39-RELATED"/>
    <property type="match status" value="1"/>
</dbReference>
<evidence type="ECO:0000313" key="4">
    <source>
        <dbReference type="EMBL" id="EUN21610.1"/>
    </source>
</evidence>
<dbReference type="SUPFAM" id="SSF48403">
    <property type="entry name" value="Ankyrin repeat"/>
    <property type="match status" value="1"/>
</dbReference>